<evidence type="ECO:0000313" key="2">
    <source>
        <dbReference type="EMBL" id="KZL75053.1"/>
    </source>
</evidence>
<dbReference type="Pfam" id="PF14273">
    <property type="entry name" value="DUF4360"/>
    <property type="match status" value="1"/>
</dbReference>
<dbReference type="STRING" id="708197.A0A166VX48"/>
<dbReference type="PANTHER" id="PTHR38847">
    <property type="match status" value="1"/>
</dbReference>
<accession>A0A166VX48</accession>
<dbReference type="EMBL" id="LFIV01000027">
    <property type="protein sequence ID" value="KZL75053.1"/>
    <property type="molecule type" value="Genomic_DNA"/>
</dbReference>
<feature type="chain" id="PRO_5007881495" evidence="1">
    <location>
        <begin position="19"/>
        <end position="209"/>
    </location>
</feature>
<dbReference type="AlphaFoldDB" id="A0A166VX48"/>
<dbReference type="InterPro" id="IPR025649">
    <property type="entry name" value="DUF4360"/>
</dbReference>
<keyword evidence="1" id="KW-0732">Signal</keyword>
<dbReference type="Proteomes" id="UP000076552">
    <property type="component" value="Unassembled WGS sequence"/>
</dbReference>
<feature type="signal peptide" evidence="1">
    <location>
        <begin position="1"/>
        <end position="18"/>
    </location>
</feature>
<keyword evidence="3" id="KW-1185">Reference proteome</keyword>
<dbReference type="PANTHER" id="PTHR38847:SF1">
    <property type="entry name" value="PSEUDOURIDINE SYNTHASE RSUA_RLUA-LIKE DOMAIN-CONTAINING PROTEIN"/>
    <property type="match status" value="1"/>
</dbReference>
<reference evidence="2 3" key="1">
    <citation type="submission" date="2015-06" db="EMBL/GenBank/DDBJ databases">
        <title>Survival trade-offs in plant roots during colonization by closely related pathogenic and mutualistic fungi.</title>
        <authorList>
            <person name="Hacquard S."/>
            <person name="Kracher B."/>
            <person name="Hiruma K."/>
            <person name="Weinman A."/>
            <person name="Muench P."/>
            <person name="Garrido Oter R."/>
            <person name="Ver Loren van Themaat E."/>
            <person name="Dallerey J.-F."/>
            <person name="Damm U."/>
            <person name="Henrissat B."/>
            <person name="Lespinet O."/>
            <person name="Thon M."/>
            <person name="Kemen E."/>
            <person name="McHardy A.C."/>
            <person name="Schulze-Lefert P."/>
            <person name="O'Connell R.J."/>
        </authorList>
    </citation>
    <scope>NUCLEOTIDE SEQUENCE [LARGE SCALE GENOMIC DNA]</scope>
    <source>
        <strain evidence="2 3">0861</strain>
    </source>
</reference>
<evidence type="ECO:0000313" key="3">
    <source>
        <dbReference type="Proteomes" id="UP000076552"/>
    </source>
</evidence>
<gene>
    <name evidence="2" type="ORF">CT0861_04678</name>
</gene>
<sequence length="209" mass="22565">MVQLVSLLALSFAGAAIASPVINIEERQNSGDNVTFAVTGVKYSGEGCPQGTLVGNLDNDGNFEVLYKALDASIKPKQPKVKVKCRIEVDVQTNADTQLVILSGTYRGHVRLTEGAWAKNQNQYKFANNPDSTDMEWTFKGPTDLATSFTNTLSTEFQSGCNSNGGRFTLIINNYLTLTTEGTGEGEISVTELDGAVKQSIKLITKRCS</sequence>
<proteinExistence type="predicted"/>
<organism evidence="2 3">
    <name type="scientific">Colletotrichum tofieldiae</name>
    <dbReference type="NCBI Taxonomy" id="708197"/>
    <lineage>
        <taxon>Eukaryota</taxon>
        <taxon>Fungi</taxon>
        <taxon>Dikarya</taxon>
        <taxon>Ascomycota</taxon>
        <taxon>Pezizomycotina</taxon>
        <taxon>Sordariomycetes</taxon>
        <taxon>Hypocreomycetidae</taxon>
        <taxon>Glomerellales</taxon>
        <taxon>Glomerellaceae</taxon>
        <taxon>Colletotrichum</taxon>
        <taxon>Colletotrichum spaethianum species complex</taxon>
    </lineage>
</organism>
<evidence type="ECO:0000256" key="1">
    <source>
        <dbReference type="SAM" id="SignalP"/>
    </source>
</evidence>
<name>A0A166VX48_9PEZI</name>
<comment type="caution">
    <text evidence="2">The sequence shown here is derived from an EMBL/GenBank/DDBJ whole genome shotgun (WGS) entry which is preliminary data.</text>
</comment>
<protein>
    <submittedName>
        <fullName evidence="2">Secreted protein</fullName>
    </submittedName>
</protein>